<evidence type="ECO:0000256" key="8">
    <source>
        <dbReference type="SAM" id="MobiDB-lite"/>
    </source>
</evidence>
<feature type="compositionally biased region" description="Polar residues" evidence="8">
    <location>
        <begin position="161"/>
        <end position="177"/>
    </location>
</feature>
<evidence type="ECO:0000256" key="3">
    <source>
        <dbReference type="ARBA" id="ARBA00022964"/>
    </source>
</evidence>
<evidence type="ECO:0000256" key="1">
    <source>
        <dbReference type="ARBA" id="ARBA00006622"/>
    </source>
</evidence>
<dbReference type="InterPro" id="IPR011051">
    <property type="entry name" value="RmlC_Cupin_sf"/>
</dbReference>
<feature type="binding site" evidence="7">
    <location>
        <position position="125"/>
    </location>
    <ligand>
        <name>Fe cation</name>
        <dbReference type="ChEBI" id="CHEBI:24875"/>
        <note>catalytic</note>
    </ligand>
</feature>
<protein>
    <submittedName>
        <fullName evidence="9">Cysteine dioxygenase</fullName>
    </submittedName>
</protein>
<dbReference type="SUPFAM" id="SSF51182">
    <property type="entry name" value="RmlC-like cupins"/>
    <property type="match status" value="1"/>
</dbReference>
<name>A0AA45WKV7_9BACL</name>
<proteinExistence type="inferred from homology"/>
<feature type="binding site" evidence="7">
    <location>
        <position position="78"/>
    </location>
    <ligand>
        <name>Fe cation</name>
        <dbReference type="ChEBI" id="CHEBI:24875"/>
        <note>catalytic</note>
    </ligand>
</feature>
<keyword evidence="4" id="KW-0560">Oxidoreductase</keyword>
<feature type="cross-link" description="3'-(S-cysteinyl)-tyrosine (Cys-Tyr)" evidence="6">
    <location>
        <begin position="83"/>
        <end position="141"/>
    </location>
</feature>
<dbReference type="RefSeq" id="WP_154987914.1">
    <property type="nucleotide sequence ID" value="NZ_FXTU01000002.1"/>
</dbReference>
<dbReference type="EMBL" id="FXTU01000002">
    <property type="protein sequence ID" value="SMP09085.1"/>
    <property type="molecule type" value="Genomic_DNA"/>
</dbReference>
<dbReference type="GO" id="GO:0008198">
    <property type="term" value="F:ferrous iron binding"/>
    <property type="evidence" value="ECO:0007669"/>
    <property type="project" value="TreeGrafter"/>
</dbReference>
<feature type="compositionally biased region" description="Basic residues" evidence="8">
    <location>
        <begin position="178"/>
        <end position="190"/>
    </location>
</feature>
<keyword evidence="2 7" id="KW-0479">Metal-binding</keyword>
<reference evidence="9" key="1">
    <citation type="submission" date="2017-05" db="EMBL/GenBank/DDBJ databases">
        <authorList>
            <person name="Varghese N."/>
            <person name="Submissions S."/>
        </authorList>
    </citation>
    <scope>NUCLEOTIDE SEQUENCE</scope>
    <source>
        <strain evidence="9">DSM 45262</strain>
    </source>
</reference>
<keyword evidence="6" id="KW-0883">Thioether bond</keyword>
<dbReference type="InterPro" id="IPR014710">
    <property type="entry name" value="RmlC-like_jellyroll"/>
</dbReference>
<dbReference type="PANTHER" id="PTHR12918:SF1">
    <property type="entry name" value="CYSTEINE DIOXYGENASE TYPE 1"/>
    <property type="match status" value="1"/>
</dbReference>
<evidence type="ECO:0000256" key="5">
    <source>
        <dbReference type="ARBA" id="ARBA00023004"/>
    </source>
</evidence>
<evidence type="ECO:0000313" key="10">
    <source>
        <dbReference type="Proteomes" id="UP001157946"/>
    </source>
</evidence>
<feature type="binding site" evidence="7">
    <location>
        <position position="76"/>
    </location>
    <ligand>
        <name>Fe cation</name>
        <dbReference type="ChEBI" id="CHEBI:24875"/>
        <note>catalytic</note>
    </ligand>
</feature>
<feature type="region of interest" description="Disordered" evidence="8">
    <location>
        <begin position="161"/>
        <end position="190"/>
    </location>
</feature>
<dbReference type="PANTHER" id="PTHR12918">
    <property type="entry name" value="CYSTEINE DIOXYGENASE"/>
    <property type="match status" value="1"/>
</dbReference>
<evidence type="ECO:0000256" key="2">
    <source>
        <dbReference type="ARBA" id="ARBA00022723"/>
    </source>
</evidence>
<comment type="similarity">
    <text evidence="1">Belongs to the cysteine dioxygenase family.</text>
</comment>
<keyword evidence="10" id="KW-1185">Reference proteome</keyword>
<sequence length="190" mass="21305">MNMIECIAMSLRNRPNLDFTALKQAIEQAECTLERISAHIPAPAPPLHYGRNVIYRSKSVEAIVIHLPGYTETPIHDHGDSICCLYVVSGSVVNRIYATPSDTAPEREQRKQAGEFLYCDYGQIHSLYNPGPQRLITFHLYTPPLRNATFYPPFAKQVLQPPQASSTPVKQIKLTRSASHKQKTHPKGGK</sequence>
<comment type="caution">
    <text evidence="9">The sequence shown here is derived from an EMBL/GenBank/DDBJ whole genome shotgun (WGS) entry which is preliminary data.</text>
</comment>
<gene>
    <name evidence="9" type="ORF">SAMN06265361_10271</name>
</gene>
<dbReference type="InterPro" id="IPR010300">
    <property type="entry name" value="CDO_1"/>
</dbReference>
<accession>A0AA45WKV7</accession>
<evidence type="ECO:0000256" key="6">
    <source>
        <dbReference type="PIRSR" id="PIRSR610300-50"/>
    </source>
</evidence>
<dbReference type="Pfam" id="PF05995">
    <property type="entry name" value="CDO_I"/>
    <property type="match status" value="1"/>
</dbReference>
<dbReference type="Gene3D" id="2.60.120.10">
    <property type="entry name" value="Jelly Rolls"/>
    <property type="match status" value="1"/>
</dbReference>
<dbReference type="Proteomes" id="UP001157946">
    <property type="component" value="Unassembled WGS sequence"/>
</dbReference>
<evidence type="ECO:0000256" key="7">
    <source>
        <dbReference type="PIRSR" id="PIRSR610300-51"/>
    </source>
</evidence>
<keyword evidence="5 7" id="KW-0408">Iron</keyword>
<dbReference type="AlphaFoldDB" id="A0AA45WKV7"/>
<organism evidence="9 10">
    <name type="scientific">Laceyella tengchongensis</name>
    <dbReference type="NCBI Taxonomy" id="574699"/>
    <lineage>
        <taxon>Bacteria</taxon>
        <taxon>Bacillati</taxon>
        <taxon>Bacillota</taxon>
        <taxon>Bacilli</taxon>
        <taxon>Bacillales</taxon>
        <taxon>Thermoactinomycetaceae</taxon>
        <taxon>Laceyella</taxon>
    </lineage>
</organism>
<evidence type="ECO:0000313" key="9">
    <source>
        <dbReference type="EMBL" id="SMP09085.1"/>
    </source>
</evidence>
<dbReference type="GO" id="GO:0016702">
    <property type="term" value="F:oxidoreductase activity, acting on single donors with incorporation of molecular oxygen, incorporation of two atoms of oxygen"/>
    <property type="evidence" value="ECO:0007669"/>
    <property type="project" value="InterPro"/>
</dbReference>
<keyword evidence="3 9" id="KW-0223">Dioxygenase</keyword>
<dbReference type="CDD" id="cd10548">
    <property type="entry name" value="cupin_CDO"/>
    <property type="match status" value="1"/>
</dbReference>
<evidence type="ECO:0000256" key="4">
    <source>
        <dbReference type="ARBA" id="ARBA00023002"/>
    </source>
</evidence>